<evidence type="ECO:0000256" key="1">
    <source>
        <dbReference type="SAM" id="MobiDB-lite"/>
    </source>
</evidence>
<feature type="compositionally biased region" description="Acidic residues" evidence="1">
    <location>
        <begin position="130"/>
        <end position="139"/>
    </location>
</feature>
<reference evidence="2 3" key="1">
    <citation type="journal article" date="2017" name="Curr. Biol.">
        <title>Genome architecture and evolution of a unichromosomal asexual nematode.</title>
        <authorList>
            <person name="Fradin H."/>
            <person name="Zegar C."/>
            <person name="Gutwein M."/>
            <person name="Lucas J."/>
            <person name="Kovtun M."/>
            <person name="Corcoran D."/>
            <person name="Baugh L.R."/>
            <person name="Kiontke K."/>
            <person name="Gunsalus K."/>
            <person name="Fitch D.H."/>
            <person name="Piano F."/>
        </authorList>
    </citation>
    <scope>NUCLEOTIDE SEQUENCE [LARGE SCALE GENOMIC DNA]</scope>
    <source>
        <strain evidence="2">PF1309</strain>
    </source>
</reference>
<feature type="region of interest" description="Disordered" evidence="1">
    <location>
        <begin position="97"/>
        <end position="315"/>
    </location>
</feature>
<sequence>MRISLFSIRLEKESAKKLKTLIIGFTESRKDLPFDKLIEITKTRARAAKKLAALKNDIPDSENLWKFCNIYSKAAVDEDKAMREIRGSLRKIIEAQRAQADADKKSEKSAMMISKKHFSSRKSKEKTESKDDEQFDTILDEPRKPRTQFQKIKNMFAKRDRTPSKETNNNKESRRNKDMTEERWIDDSKISERQISRPQELPNAISFDSGTNTNASPAMSRPVETTLKRQVPLGNSAGKQMAPGPPIGVEPSTAKVQVQSDKSHDQSDKGTLAKPSPPDKSMKPQTAPKTSPVYVNLSGPQVPARSKPADGNDNYYSTGIGSYSLERNSREEKVQPTLITIETSGHARYRDSVIHFLQF</sequence>
<organism evidence="2 3">
    <name type="scientific">Diploscapter pachys</name>
    <dbReference type="NCBI Taxonomy" id="2018661"/>
    <lineage>
        <taxon>Eukaryota</taxon>
        <taxon>Metazoa</taxon>
        <taxon>Ecdysozoa</taxon>
        <taxon>Nematoda</taxon>
        <taxon>Chromadorea</taxon>
        <taxon>Rhabditida</taxon>
        <taxon>Rhabditina</taxon>
        <taxon>Rhabditomorpha</taxon>
        <taxon>Rhabditoidea</taxon>
        <taxon>Rhabditidae</taxon>
        <taxon>Diploscapter</taxon>
    </lineage>
</organism>
<keyword evidence="3" id="KW-1185">Reference proteome</keyword>
<feature type="compositionally biased region" description="Basic and acidic residues" evidence="1">
    <location>
        <begin position="97"/>
        <end position="108"/>
    </location>
</feature>
<dbReference type="Proteomes" id="UP000218231">
    <property type="component" value="Unassembled WGS sequence"/>
</dbReference>
<accession>A0A2A2KE04</accession>
<comment type="caution">
    <text evidence="2">The sequence shown here is derived from an EMBL/GenBank/DDBJ whole genome shotgun (WGS) entry which is preliminary data.</text>
</comment>
<dbReference type="EMBL" id="LIAE01008837">
    <property type="protein sequence ID" value="PAV72256.1"/>
    <property type="molecule type" value="Genomic_DNA"/>
</dbReference>
<name>A0A2A2KE04_9BILA</name>
<gene>
    <name evidence="2" type="ORF">WR25_00069</name>
</gene>
<feature type="compositionally biased region" description="Basic and acidic residues" evidence="1">
    <location>
        <begin position="157"/>
        <end position="195"/>
    </location>
</feature>
<feature type="compositionally biased region" description="Polar residues" evidence="1">
    <location>
        <begin position="206"/>
        <end position="217"/>
    </location>
</feature>
<evidence type="ECO:0000313" key="3">
    <source>
        <dbReference type="Proteomes" id="UP000218231"/>
    </source>
</evidence>
<protein>
    <submittedName>
        <fullName evidence="2">Uncharacterized protein</fullName>
    </submittedName>
</protein>
<evidence type="ECO:0000313" key="2">
    <source>
        <dbReference type="EMBL" id="PAV72256.1"/>
    </source>
</evidence>
<proteinExistence type="predicted"/>
<feature type="compositionally biased region" description="Basic residues" evidence="1">
    <location>
        <begin position="114"/>
        <end position="124"/>
    </location>
</feature>
<dbReference type="AlphaFoldDB" id="A0A2A2KE04"/>